<sequence length="273" mass="29317">MSKGFTLLEIIAATFVLLLMAGGVFSLVVFNLRASSGVARHTEAAYLAQEGIELVRNMRDTNFLAIRRGLCNPIANPDAWKGVGSCGGAIINLTSCGGGCQAQYNSSSLISYAGALLLRDNNGMYNYSTGGQTPFRRKITINDSEPDILRVDVEVFWEAQSVVASTELYNWLTLAPPIRSNGSPSGTLPAGTPTALLQLATNQSATCRYSENPGIRYDDTANNIDFTTTGGTSHSHTVPVSDGESYTFYVRCSGQFYNTNVSDFEISFTVASP</sequence>
<name>A0A837IKD1_9BACT</name>
<protein>
    <submittedName>
        <fullName evidence="1">Uncharacterized protein</fullName>
    </submittedName>
</protein>
<dbReference type="InterPro" id="IPR012902">
    <property type="entry name" value="N_methyl_site"/>
</dbReference>
<accession>A0A837IKD1</accession>
<organism evidence="1 2">
    <name type="scientific">Candidatus Yanofskybacteria bacterium GW2011_GWC1_48_11</name>
    <dbReference type="NCBI Taxonomy" id="1619027"/>
    <lineage>
        <taxon>Bacteria</taxon>
        <taxon>Candidatus Yanofskyibacteriota</taxon>
    </lineage>
</organism>
<evidence type="ECO:0000313" key="1">
    <source>
        <dbReference type="EMBL" id="KKU92753.1"/>
    </source>
</evidence>
<reference evidence="1 2" key="1">
    <citation type="journal article" date="2015" name="Nature">
        <title>rRNA introns, odd ribosomes, and small enigmatic genomes across a large radiation of phyla.</title>
        <authorList>
            <person name="Brown C.T."/>
            <person name="Hug L.A."/>
            <person name="Thomas B.C."/>
            <person name="Sharon I."/>
            <person name="Castelle C.J."/>
            <person name="Singh A."/>
            <person name="Wilkins M.J."/>
            <person name="Williams K.H."/>
            <person name="Banfield J.F."/>
        </authorList>
    </citation>
    <scope>NUCLEOTIDE SEQUENCE [LARGE SCALE GENOMIC DNA]</scope>
</reference>
<proteinExistence type="predicted"/>
<dbReference type="PROSITE" id="PS00409">
    <property type="entry name" value="PROKAR_NTER_METHYL"/>
    <property type="match status" value="1"/>
</dbReference>
<comment type="caution">
    <text evidence="1">The sequence shown here is derived from an EMBL/GenBank/DDBJ whole genome shotgun (WGS) entry which is preliminary data.</text>
</comment>
<dbReference type="Proteomes" id="UP000034462">
    <property type="component" value="Unassembled WGS sequence"/>
</dbReference>
<dbReference type="EMBL" id="LCPH01000007">
    <property type="protein sequence ID" value="KKU92753.1"/>
    <property type="molecule type" value="Genomic_DNA"/>
</dbReference>
<evidence type="ECO:0000313" key="2">
    <source>
        <dbReference type="Proteomes" id="UP000034462"/>
    </source>
</evidence>
<gene>
    <name evidence="1" type="ORF">UY25_C0007G0010</name>
</gene>
<dbReference type="AlphaFoldDB" id="A0A837IKD1"/>